<evidence type="ECO:0000313" key="7">
    <source>
        <dbReference type="Proteomes" id="UP000650511"/>
    </source>
</evidence>
<dbReference type="InterPro" id="IPR029787">
    <property type="entry name" value="Nucleotide_cyclase"/>
</dbReference>
<dbReference type="GO" id="GO:0043709">
    <property type="term" value="P:cell adhesion involved in single-species biofilm formation"/>
    <property type="evidence" value="ECO:0007669"/>
    <property type="project" value="TreeGrafter"/>
</dbReference>
<dbReference type="InterPro" id="IPR000160">
    <property type="entry name" value="GGDEF_dom"/>
</dbReference>
<proteinExistence type="predicted"/>
<evidence type="ECO:0008006" key="8">
    <source>
        <dbReference type="Google" id="ProtNLM"/>
    </source>
</evidence>
<dbReference type="SMART" id="SM00267">
    <property type="entry name" value="GGDEF"/>
    <property type="match status" value="1"/>
</dbReference>
<dbReference type="PROSITE" id="PS50885">
    <property type="entry name" value="HAMP"/>
    <property type="match status" value="1"/>
</dbReference>
<dbReference type="InterPro" id="IPR043128">
    <property type="entry name" value="Rev_trsase/Diguanyl_cyclase"/>
</dbReference>
<feature type="domain" description="HAMP" evidence="4">
    <location>
        <begin position="218"/>
        <end position="270"/>
    </location>
</feature>
<dbReference type="SUPFAM" id="SSF55073">
    <property type="entry name" value="Nucleotide cyclase"/>
    <property type="match status" value="1"/>
</dbReference>
<accession>A0A8J3EV16</accession>
<dbReference type="EMBL" id="BMHA01000013">
    <property type="protein sequence ID" value="GGI08777.1"/>
    <property type="molecule type" value="Genomic_DNA"/>
</dbReference>
<keyword evidence="3" id="KW-0472">Membrane</keyword>
<evidence type="ECO:0000256" key="3">
    <source>
        <dbReference type="SAM" id="Phobius"/>
    </source>
</evidence>
<dbReference type="GO" id="GO:0005886">
    <property type="term" value="C:plasma membrane"/>
    <property type="evidence" value="ECO:0007669"/>
    <property type="project" value="TreeGrafter"/>
</dbReference>
<comment type="caution">
    <text evidence="6">The sequence shown here is derived from an EMBL/GenBank/DDBJ whole genome shotgun (WGS) entry which is preliminary data.</text>
</comment>
<dbReference type="InterPro" id="IPR003660">
    <property type="entry name" value="HAMP_dom"/>
</dbReference>
<dbReference type="PANTHER" id="PTHR45138">
    <property type="entry name" value="REGULATORY COMPONENTS OF SENSORY TRANSDUCTION SYSTEM"/>
    <property type="match status" value="1"/>
</dbReference>
<evidence type="ECO:0000259" key="4">
    <source>
        <dbReference type="PROSITE" id="PS50885"/>
    </source>
</evidence>
<dbReference type="Proteomes" id="UP000650511">
    <property type="component" value="Unassembled WGS sequence"/>
</dbReference>
<dbReference type="Gene3D" id="3.30.450.40">
    <property type="match status" value="1"/>
</dbReference>
<evidence type="ECO:0000256" key="2">
    <source>
        <dbReference type="ARBA" id="ARBA00022989"/>
    </source>
</evidence>
<keyword evidence="1 3" id="KW-0812">Transmembrane</keyword>
<dbReference type="RefSeq" id="WP_130648809.1">
    <property type="nucleotide sequence ID" value="NZ_BMHA01000013.1"/>
</dbReference>
<keyword evidence="2 3" id="KW-1133">Transmembrane helix</keyword>
<dbReference type="GO" id="GO:0007165">
    <property type="term" value="P:signal transduction"/>
    <property type="evidence" value="ECO:0007669"/>
    <property type="project" value="InterPro"/>
</dbReference>
<feature type="domain" description="GGDEF" evidence="5">
    <location>
        <begin position="462"/>
        <end position="594"/>
    </location>
</feature>
<dbReference type="InterPro" id="IPR050469">
    <property type="entry name" value="Diguanylate_Cyclase"/>
</dbReference>
<dbReference type="InterPro" id="IPR003018">
    <property type="entry name" value="GAF"/>
</dbReference>
<dbReference type="InterPro" id="IPR029016">
    <property type="entry name" value="GAF-like_dom_sf"/>
</dbReference>
<protein>
    <recommendedName>
        <fullName evidence="8">Diguanylate cyclase (GGDEF) domain-containing protein</fullName>
    </recommendedName>
</protein>
<evidence type="ECO:0000259" key="5">
    <source>
        <dbReference type="PROSITE" id="PS50887"/>
    </source>
</evidence>
<evidence type="ECO:0000256" key="1">
    <source>
        <dbReference type="ARBA" id="ARBA00022692"/>
    </source>
</evidence>
<dbReference type="GO" id="GO:0052621">
    <property type="term" value="F:diguanylate cyclase activity"/>
    <property type="evidence" value="ECO:0007669"/>
    <property type="project" value="TreeGrafter"/>
</dbReference>
<dbReference type="Pfam" id="PF13185">
    <property type="entry name" value="GAF_2"/>
    <property type="match status" value="1"/>
</dbReference>
<evidence type="ECO:0000313" key="6">
    <source>
        <dbReference type="EMBL" id="GGI08777.1"/>
    </source>
</evidence>
<organism evidence="6 7">
    <name type="scientific">Egicoccus halophilus</name>
    <dbReference type="NCBI Taxonomy" id="1670830"/>
    <lineage>
        <taxon>Bacteria</taxon>
        <taxon>Bacillati</taxon>
        <taxon>Actinomycetota</taxon>
        <taxon>Nitriliruptoria</taxon>
        <taxon>Egicoccales</taxon>
        <taxon>Egicoccaceae</taxon>
        <taxon>Egicoccus</taxon>
    </lineage>
</organism>
<reference evidence="6" key="2">
    <citation type="submission" date="2020-09" db="EMBL/GenBank/DDBJ databases">
        <authorList>
            <person name="Sun Q."/>
            <person name="Zhou Y."/>
        </authorList>
    </citation>
    <scope>NUCLEOTIDE SEQUENCE</scope>
    <source>
        <strain evidence="6">CGMCC 1.14988</strain>
    </source>
</reference>
<keyword evidence="7" id="KW-1185">Reference proteome</keyword>
<dbReference type="Pfam" id="PF05227">
    <property type="entry name" value="CHASE3"/>
    <property type="match status" value="1"/>
</dbReference>
<name>A0A8J3EV16_9ACTN</name>
<dbReference type="FunFam" id="3.30.70.270:FF:000001">
    <property type="entry name" value="Diguanylate cyclase domain protein"/>
    <property type="match status" value="1"/>
</dbReference>
<dbReference type="PANTHER" id="PTHR45138:SF9">
    <property type="entry name" value="DIGUANYLATE CYCLASE DGCM-RELATED"/>
    <property type="match status" value="1"/>
</dbReference>
<dbReference type="CDD" id="cd01949">
    <property type="entry name" value="GGDEF"/>
    <property type="match status" value="1"/>
</dbReference>
<reference evidence="6" key="1">
    <citation type="journal article" date="2014" name="Int. J. Syst. Evol. Microbiol.">
        <title>Complete genome sequence of Corynebacterium casei LMG S-19264T (=DSM 44701T), isolated from a smear-ripened cheese.</title>
        <authorList>
            <consortium name="US DOE Joint Genome Institute (JGI-PGF)"/>
            <person name="Walter F."/>
            <person name="Albersmeier A."/>
            <person name="Kalinowski J."/>
            <person name="Ruckert C."/>
        </authorList>
    </citation>
    <scope>NUCLEOTIDE SEQUENCE</scope>
    <source>
        <strain evidence="6">CGMCC 1.14988</strain>
    </source>
</reference>
<dbReference type="SUPFAM" id="SSF55781">
    <property type="entry name" value="GAF domain-like"/>
    <property type="match status" value="1"/>
</dbReference>
<dbReference type="Gene3D" id="3.30.70.270">
    <property type="match status" value="1"/>
</dbReference>
<sequence length="599" mass="64343">MSLSRPSRPPRPARGLVADLRRSFRGVLAAVVALLLVLAVLSTVVLAFLHPDVRQDTVVTRTMREAHEGMVDMESGLSGWIATGEDEYLAVADHGRATVDRAAGGFADLLGNDAALDRSILDLRLAQEAWLQQWAQQARALDRTGLGTVERSRLLQEGSVLFARYRVTHQTAIDQAAARRDVALHAERSALSAGLGGALLLVVVVALIARHASRRLAGAVARPITDLLAGMDRLAAGHAPEVHDLDGPAELQALARGLEDASEQLRRDRAALLREQQHTERAATVLRSILDVAREIAGSLNVRYVAETLAEAAKRIADVQRAVVWISDGSSLVAIHDSSRPRGTTPDLPPVGVGDGGVGLAARDARPAVVVGDHPGWAFPLIVGGRVVGVLELTDAPTDLVEDLIEPLETLAIHGAAALEAARLHHQSQELAQVDALTQLFNRRRLDGDLQVELERSKRYGRPLGFLLLDVDHFKQLNDTYGHLHGDEVLRMIGETLAGMVRSSDTVYRYGGEEFAVLVREGTVDDAQQLAERLRAALERVFAGSQGFAKVTASFGVTSVPALGCSADELVGAADRALYAAKRNGRNRVEVDEVSLLPA</sequence>
<feature type="transmembrane region" description="Helical" evidence="3">
    <location>
        <begin position="190"/>
        <end position="209"/>
    </location>
</feature>
<dbReference type="InterPro" id="IPR007891">
    <property type="entry name" value="CHASE3"/>
</dbReference>
<dbReference type="NCBIfam" id="TIGR00254">
    <property type="entry name" value="GGDEF"/>
    <property type="match status" value="1"/>
</dbReference>
<gene>
    <name evidence="6" type="ORF">GCM10011354_30780</name>
</gene>
<dbReference type="PROSITE" id="PS50887">
    <property type="entry name" value="GGDEF"/>
    <property type="match status" value="1"/>
</dbReference>
<dbReference type="GO" id="GO:1902201">
    <property type="term" value="P:negative regulation of bacterial-type flagellum-dependent cell motility"/>
    <property type="evidence" value="ECO:0007669"/>
    <property type="project" value="TreeGrafter"/>
</dbReference>
<dbReference type="Pfam" id="PF00990">
    <property type="entry name" value="GGDEF"/>
    <property type="match status" value="1"/>
</dbReference>
<dbReference type="OrthoDB" id="5240682at2"/>
<dbReference type="AlphaFoldDB" id="A0A8J3EV16"/>